<dbReference type="SUPFAM" id="SSF49313">
    <property type="entry name" value="Cadherin-like"/>
    <property type="match status" value="2"/>
</dbReference>
<evidence type="ECO:0000313" key="11">
    <source>
        <dbReference type="RefSeq" id="XP_026687397.1"/>
    </source>
</evidence>
<accession>A0A3Q0JG11</accession>
<keyword evidence="3" id="KW-0677">Repeat</keyword>
<sequence>DLFSVDPKSGWVSVAKPLSRDIAVSVKLSIVVTDNTAPMLQQGMGTLIISIIDVNDIPPEFEPPWTRDEPNYLLEIEEEQPIGSLLGKFTALDKDSSIALYVLEQDGDMFSVNNITGKGLVASRPAFDNLNPLNLGAFDSGEFWINFDYS</sequence>
<dbReference type="GO" id="GO:0005509">
    <property type="term" value="F:calcium ion binding"/>
    <property type="evidence" value="ECO:0007669"/>
    <property type="project" value="UniProtKB-UniRule"/>
</dbReference>
<keyword evidence="7" id="KW-0472">Membrane</keyword>
<protein>
    <submittedName>
        <fullName evidence="11">Cadherin-87A-like</fullName>
    </submittedName>
</protein>
<evidence type="ECO:0000256" key="3">
    <source>
        <dbReference type="ARBA" id="ARBA00022737"/>
    </source>
</evidence>
<dbReference type="InterPro" id="IPR002126">
    <property type="entry name" value="Cadherin-like_dom"/>
</dbReference>
<evidence type="ECO:0000256" key="5">
    <source>
        <dbReference type="ARBA" id="ARBA00022889"/>
    </source>
</evidence>
<dbReference type="GeneID" id="103520515"/>
<dbReference type="PaxDb" id="121845-A0A3Q0JG11"/>
<evidence type="ECO:0000313" key="10">
    <source>
        <dbReference type="Proteomes" id="UP000079169"/>
    </source>
</evidence>
<dbReference type="RefSeq" id="XP_026687397.1">
    <property type="nucleotide sequence ID" value="XM_026831596.1"/>
</dbReference>
<proteinExistence type="predicted"/>
<keyword evidence="5" id="KW-0130">Cell adhesion</keyword>
<feature type="domain" description="Cadherin" evidence="9">
    <location>
        <begin position="68"/>
        <end position="128"/>
    </location>
</feature>
<organism evidence="10 11">
    <name type="scientific">Diaphorina citri</name>
    <name type="common">Asian citrus psyllid</name>
    <dbReference type="NCBI Taxonomy" id="121845"/>
    <lineage>
        <taxon>Eukaryota</taxon>
        <taxon>Metazoa</taxon>
        <taxon>Ecdysozoa</taxon>
        <taxon>Arthropoda</taxon>
        <taxon>Hexapoda</taxon>
        <taxon>Insecta</taxon>
        <taxon>Pterygota</taxon>
        <taxon>Neoptera</taxon>
        <taxon>Paraneoptera</taxon>
        <taxon>Hemiptera</taxon>
        <taxon>Sternorrhyncha</taxon>
        <taxon>Psylloidea</taxon>
        <taxon>Psyllidae</taxon>
        <taxon>Diaphorininae</taxon>
        <taxon>Diaphorina</taxon>
    </lineage>
</organism>
<dbReference type="CDD" id="cd11304">
    <property type="entry name" value="Cadherin_repeat"/>
    <property type="match status" value="2"/>
</dbReference>
<feature type="domain" description="Cadherin" evidence="9">
    <location>
        <begin position="3"/>
        <end position="61"/>
    </location>
</feature>
<reference evidence="11" key="1">
    <citation type="submission" date="2025-08" db="UniProtKB">
        <authorList>
            <consortium name="RefSeq"/>
        </authorList>
    </citation>
    <scope>IDENTIFICATION</scope>
</reference>
<name>A0A3Q0JG11_DIACI</name>
<evidence type="ECO:0000256" key="7">
    <source>
        <dbReference type="ARBA" id="ARBA00023136"/>
    </source>
</evidence>
<dbReference type="Gene3D" id="2.60.40.60">
    <property type="entry name" value="Cadherins"/>
    <property type="match status" value="2"/>
</dbReference>
<evidence type="ECO:0000259" key="9">
    <source>
        <dbReference type="PROSITE" id="PS50268"/>
    </source>
</evidence>
<dbReference type="PANTHER" id="PTHR24025">
    <property type="entry name" value="DESMOGLEIN FAMILY MEMBER"/>
    <property type="match status" value="1"/>
</dbReference>
<dbReference type="AlphaFoldDB" id="A0A3Q0JG11"/>
<dbReference type="PANTHER" id="PTHR24025:SF23">
    <property type="entry name" value="NEURAL-CADHERIN"/>
    <property type="match status" value="1"/>
</dbReference>
<keyword evidence="4 8" id="KW-0106">Calcium</keyword>
<dbReference type="STRING" id="121845.A0A3Q0JG11"/>
<dbReference type="InterPro" id="IPR050971">
    <property type="entry name" value="Cadherin-domain_protein"/>
</dbReference>
<keyword evidence="2" id="KW-0812">Transmembrane</keyword>
<gene>
    <name evidence="11" type="primary">LOC103520515</name>
</gene>
<evidence type="ECO:0000256" key="2">
    <source>
        <dbReference type="ARBA" id="ARBA00022692"/>
    </source>
</evidence>
<dbReference type="GO" id="GO:0016020">
    <property type="term" value="C:membrane"/>
    <property type="evidence" value="ECO:0007669"/>
    <property type="project" value="UniProtKB-SubCell"/>
</dbReference>
<evidence type="ECO:0000256" key="1">
    <source>
        <dbReference type="ARBA" id="ARBA00004370"/>
    </source>
</evidence>
<comment type="subcellular location">
    <subcellularLocation>
        <location evidence="1">Membrane</location>
    </subcellularLocation>
</comment>
<dbReference type="Proteomes" id="UP000079169">
    <property type="component" value="Unplaced"/>
</dbReference>
<feature type="non-terminal residue" evidence="11">
    <location>
        <position position="1"/>
    </location>
</feature>
<evidence type="ECO:0000256" key="8">
    <source>
        <dbReference type="PROSITE-ProRule" id="PRU00043"/>
    </source>
</evidence>
<dbReference type="PROSITE" id="PS50268">
    <property type="entry name" value="CADHERIN_2"/>
    <property type="match status" value="2"/>
</dbReference>
<dbReference type="GO" id="GO:0007156">
    <property type="term" value="P:homophilic cell adhesion via plasma membrane adhesion molecules"/>
    <property type="evidence" value="ECO:0007669"/>
    <property type="project" value="InterPro"/>
</dbReference>
<dbReference type="InterPro" id="IPR015919">
    <property type="entry name" value="Cadherin-like_sf"/>
</dbReference>
<keyword evidence="10" id="KW-1185">Reference proteome</keyword>
<dbReference type="GO" id="GO:0005911">
    <property type="term" value="C:cell-cell junction"/>
    <property type="evidence" value="ECO:0007669"/>
    <property type="project" value="TreeGrafter"/>
</dbReference>
<keyword evidence="6" id="KW-1133">Transmembrane helix</keyword>
<evidence type="ECO:0000256" key="6">
    <source>
        <dbReference type="ARBA" id="ARBA00022989"/>
    </source>
</evidence>
<dbReference type="KEGG" id="dci:103520515"/>
<evidence type="ECO:0000256" key="4">
    <source>
        <dbReference type="ARBA" id="ARBA00022837"/>
    </source>
</evidence>